<dbReference type="GeneID" id="82150533"/>
<dbReference type="EMBL" id="SJSA01000002">
    <property type="protein sequence ID" value="TGG36575.1"/>
    <property type="molecule type" value="Genomic_DNA"/>
</dbReference>
<evidence type="ECO:0000313" key="3">
    <source>
        <dbReference type="Proteomes" id="UP000297635"/>
    </source>
</evidence>
<feature type="coiled-coil region" evidence="1">
    <location>
        <begin position="163"/>
        <end position="190"/>
    </location>
</feature>
<dbReference type="AlphaFoldDB" id="A0A4Z0V534"/>
<dbReference type="RefSeq" id="WP_123611610.1">
    <property type="nucleotide sequence ID" value="NZ_SJSA01000002.1"/>
</dbReference>
<evidence type="ECO:0000313" key="2">
    <source>
        <dbReference type="EMBL" id="TGG36575.1"/>
    </source>
</evidence>
<keyword evidence="3" id="KW-1185">Reference proteome</keyword>
<protein>
    <submittedName>
        <fullName evidence="2">DUF3560 domain-containing protein</fullName>
    </submittedName>
</protein>
<keyword evidence="1" id="KW-0175">Coiled coil</keyword>
<proteinExistence type="predicted"/>
<sequence>MTRKERQEARAERYREYADNADKRATAAFNASSAAVEHIPLGQPILVGHHSERAHRRALERSNSSMMRSVHESEKAAYYRQKAEAVENNDNIYIGDDDAVERLKKKIAELTALQEQMKGANKIVRAKSMSDVDKIDALVHLGISRPKANKMVGSQIIFPGYMLTNNNAKINAAKKQLAKAEALTSKEDREYTIDDITIEECYSENRVRIYFPGKPGEETRTKMKRGGFHWSKTLGCWQCYINRRSLDLIKEITSQTNKPDNNGI</sequence>
<dbReference type="Proteomes" id="UP000297635">
    <property type="component" value="Unassembled WGS sequence"/>
</dbReference>
<name>A0A4Z0V534_9BACT</name>
<gene>
    <name evidence="2" type="ORF">EZ315_12100</name>
</gene>
<dbReference type="InterPro" id="IPR021944">
    <property type="entry name" value="DUF3560"/>
</dbReference>
<dbReference type="Pfam" id="PF12083">
    <property type="entry name" value="DUF3560"/>
    <property type="match status" value="1"/>
</dbReference>
<evidence type="ECO:0000256" key="1">
    <source>
        <dbReference type="SAM" id="Coils"/>
    </source>
</evidence>
<comment type="caution">
    <text evidence="2">The sequence shown here is derived from an EMBL/GenBank/DDBJ whole genome shotgun (WGS) entry which is preliminary data.</text>
</comment>
<reference evidence="2 3" key="1">
    <citation type="submission" date="2019-02" db="EMBL/GenBank/DDBJ databases">
        <title>Isolation and identification of novel species under the genus Muribaculum.</title>
        <authorList>
            <person name="Miyake S."/>
            <person name="Ding Y."/>
            <person name="Low A."/>
            <person name="Soh M."/>
            <person name="Seedorf H."/>
        </authorList>
    </citation>
    <scope>NUCLEOTIDE SEQUENCE [LARGE SCALE GENOMIC DNA]</scope>
    <source>
        <strain evidence="2 3">TLL-A3</strain>
    </source>
</reference>
<accession>A0A4Z0V534</accession>
<organism evidence="2 3">
    <name type="scientific">Duncaniella freteri</name>
    <dbReference type="NCBI Taxonomy" id="2530391"/>
    <lineage>
        <taxon>Bacteria</taxon>
        <taxon>Pseudomonadati</taxon>
        <taxon>Bacteroidota</taxon>
        <taxon>Bacteroidia</taxon>
        <taxon>Bacteroidales</taxon>
        <taxon>Muribaculaceae</taxon>
        <taxon>Duncaniella</taxon>
    </lineage>
</organism>